<feature type="non-terminal residue" evidence="1">
    <location>
        <position position="192"/>
    </location>
</feature>
<evidence type="ECO:0000313" key="1">
    <source>
        <dbReference type="EMBL" id="EIJ69934.1"/>
    </source>
</evidence>
<dbReference type="AlphaFoldDB" id="I3DDZ1"/>
<evidence type="ECO:0000313" key="2">
    <source>
        <dbReference type="Proteomes" id="UP000006457"/>
    </source>
</evidence>
<proteinExistence type="predicted"/>
<comment type="caution">
    <text evidence="1">The sequence shown here is derived from an EMBL/GenBank/DDBJ whole genome shotgun (WGS) entry which is preliminary data.</text>
</comment>
<reference evidence="1 2" key="1">
    <citation type="submission" date="2012-03" db="EMBL/GenBank/DDBJ databases">
        <authorList>
            <person name="Harkins D.M."/>
            <person name="Madupu R."/>
            <person name="Durkin A.S."/>
            <person name="Torralba M."/>
            <person name="Methe B."/>
            <person name="Sutton G.G."/>
            <person name="Nelson K.E."/>
        </authorList>
    </citation>
    <scope>NUCLEOTIDE SEQUENCE [LARGE SCALE GENOMIC DNA]</scope>
    <source>
        <strain evidence="1 2">CCUG 2042</strain>
    </source>
</reference>
<name>I3DDZ1_9PAST</name>
<feature type="non-terminal residue" evidence="1">
    <location>
        <position position="1"/>
    </location>
</feature>
<sequence>AYDLANTKVSKSGDTMTDVLIFDTKNWAQTKYTTQGGIWRFEVAPAGDLASNTARFNYVFVDNTGAERSRIAFNQSTGTSIVAYQGWVGDNYLPLSGGSLRGELSLPTLKVTANNTGKGIEIGDDAIVADVKLSNSVGIVGKQQADKGYISFGYNAAASKPLAYIGYDGKKLHTSDILYQGNTKYALVTDIP</sequence>
<protein>
    <submittedName>
        <fullName evidence="1">Uncharacterized protein</fullName>
    </submittedName>
</protein>
<organism evidence="1 2">
    <name type="scientific">Pasteurella bettyae CCUG 2042</name>
    <dbReference type="NCBI Taxonomy" id="1095749"/>
    <lineage>
        <taxon>Bacteria</taxon>
        <taxon>Pseudomonadati</taxon>
        <taxon>Pseudomonadota</taxon>
        <taxon>Gammaproteobacteria</taxon>
        <taxon>Pasteurellales</taxon>
        <taxon>Pasteurellaceae</taxon>
        <taxon>Pasteurella</taxon>
    </lineage>
</organism>
<accession>I3DDZ1</accession>
<dbReference type="EMBL" id="AJSX01000023">
    <property type="protein sequence ID" value="EIJ69934.1"/>
    <property type="molecule type" value="Genomic_DNA"/>
</dbReference>
<dbReference type="Proteomes" id="UP000006457">
    <property type="component" value="Unassembled WGS sequence"/>
</dbReference>
<keyword evidence="2" id="KW-1185">Reference proteome</keyword>
<gene>
    <name evidence="1" type="ORF">HMPREF1052_2244</name>
</gene>